<dbReference type="Proteomes" id="UP000571950">
    <property type="component" value="Unassembled WGS sequence"/>
</dbReference>
<feature type="region of interest" description="Disordered" evidence="1">
    <location>
        <begin position="1"/>
        <end position="76"/>
    </location>
</feature>
<protein>
    <submittedName>
        <fullName evidence="2">Uncharacterized protein</fullName>
    </submittedName>
</protein>
<reference evidence="2 3" key="1">
    <citation type="submission" date="2020-08" db="EMBL/GenBank/DDBJ databases">
        <title>Genomic Encyclopedia of Type Strains, Phase IV (KMG-IV): sequencing the most valuable type-strain genomes for metagenomic binning, comparative biology and taxonomic classification.</title>
        <authorList>
            <person name="Goeker M."/>
        </authorList>
    </citation>
    <scope>NUCLEOTIDE SEQUENCE [LARGE SCALE GENOMIC DNA]</scope>
    <source>
        <strain evidence="2 3">DSM 26189</strain>
    </source>
</reference>
<evidence type="ECO:0000313" key="3">
    <source>
        <dbReference type="Proteomes" id="UP000571950"/>
    </source>
</evidence>
<feature type="compositionally biased region" description="Basic and acidic residues" evidence="1">
    <location>
        <begin position="8"/>
        <end position="19"/>
    </location>
</feature>
<accession>A0A7W6FPD9</accession>
<keyword evidence="3" id="KW-1185">Reference proteome</keyword>
<dbReference type="AlphaFoldDB" id="A0A7W6FPD9"/>
<gene>
    <name evidence="2" type="ORF">GGR43_001440</name>
</gene>
<sequence length="76" mass="8194">MTDNRQTGGRDDSDLRDQEQTPSQSGSAGGTLATDIGSRDEEKTARGEDPEPTRATKKDKVQPVIPTRADHDGANR</sequence>
<feature type="compositionally biased region" description="Basic and acidic residues" evidence="1">
    <location>
        <begin position="37"/>
        <end position="61"/>
    </location>
</feature>
<proteinExistence type="predicted"/>
<comment type="caution">
    <text evidence="2">The sequence shown here is derived from an EMBL/GenBank/DDBJ whole genome shotgun (WGS) entry which is preliminary data.</text>
</comment>
<dbReference type="RefSeq" id="WP_188071283.1">
    <property type="nucleotide sequence ID" value="NZ_BSPS01000020.1"/>
</dbReference>
<name>A0A7W6FPD9_9SPHN</name>
<evidence type="ECO:0000256" key="1">
    <source>
        <dbReference type="SAM" id="MobiDB-lite"/>
    </source>
</evidence>
<dbReference type="EMBL" id="JACIDT010000004">
    <property type="protein sequence ID" value="MBB3925725.1"/>
    <property type="molecule type" value="Genomic_DNA"/>
</dbReference>
<organism evidence="2 3">
    <name type="scientific">Sphingobium jiangsuense</name>
    <dbReference type="NCBI Taxonomy" id="870476"/>
    <lineage>
        <taxon>Bacteria</taxon>
        <taxon>Pseudomonadati</taxon>
        <taxon>Pseudomonadota</taxon>
        <taxon>Alphaproteobacteria</taxon>
        <taxon>Sphingomonadales</taxon>
        <taxon>Sphingomonadaceae</taxon>
        <taxon>Sphingobium</taxon>
    </lineage>
</organism>
<evidence type="ECO:0000313" key="2">
    <source>
        <dbReference type="EMBL" id="MBB3925725.1"/>
    </source>
</evidence>